<dbReference type="GO" id="GO:0061630">
    <property type="term" value="F:ubiquitin protein ligase activity"/>
    <property type="evidence" value="ECO:0007669"/>
    <property type="project" value="UniProtKB-EC"/>
</dbReference>
<evidence type="ECO:0000256" key="11">
    <source>
        <dbReference type="SAM" id="Phobius"/>
    </source>
</evidence>
<dbReference type="Proteomes" id="UP001457282">
    <property type="component" value="Unassembled WGS sequence"/>
</dbReference>
<reference evidence="14 15" key="1">
    <citation type="journal article" date="2023" name="G3 (Bethesda)">
        <title>A chromosome-length genome assembly and annotation of blackberry (Rubus argutus, cv. 'Hillquist').</title>
        <authorList>
            <person name="Bruna T."/>
            <person name="Aryal R."/>
            <person name="Dudchenko O."/>
            <person name="Sargent D.J."/>
            <person name="Mead D."/>
            <person name="Buti M."/>
            <person name="Cavallini A."/>
            <person name="Hytonen T."/>
            <person name="Andres J."/>
            <person name="Pham M."/>
            <person name="Weisz D."/>
            <person name="Mascagni F."/>
            <person name="Usai G."/>
            <person name="Natali L."/>
            <person name="Bassil N."/>
            <person name="Fernandez G.E."/>
            <person name="Lomsadze A."/>
            <person name="Armour M."/>
            <person name="Olukolu B."/>
            <person name="Poorten T."/>
            <person name="Britton C."/>
            <person name="Davik J."/>
            <person name="Ashrafi H."/>
            <person name="Aiden E.L."/>
            <person name="Borodovsky M."/>
            <person name="Worthington M."/>
        </authorList>
    </citation>
    <scope>NUCLEOTIDE SEQUENCE [LARGE SCALE GENOMIC DNA]</scope>
    <source>
        <strain evidence="14">PI 553951</strain>
    </source>
</reference>
<accession>A0AAW1XJ20</accession>
<keyword evidence="5" id="KW-0808">Transferase</keyword>
<dbReference type="Pfam" id="PF11145">
    <property type="entry name" value="DUF2921"/>
    <property type="match status" value="1"/>
</dbReference>
<feature type="transmembrane region" description="Helical" evidence="11">
    <location>
        <begin position="806"/>
        <end position="824"/>
    </location>
</feature>
<dbReference type="Pfam" id="PF25333">
    <property type="entry name" value="DUF2921_N"/>
    <property type="match status" value="3"/>
</dbReference>
<evidence type="ECO:0000256" key="1">
    <source>
        <dbReference type="ARBA" id="ARBA00000900"/>
    </source>
</evidence>
<feature type="transmembrane region" description="Helical" evidence="11">
    <location>
        <begin position="720"/>
        <end position="739"/>
    </location>
</feature>
<evidence type="ECO:0000259" key="12">
    <source>
        <dbReference type="Pfam" id="PF11145"/>
    </source>
</evidence>
<dbReference type="PANTHER" id="PTHR33389:SF22">
    <property type="entry name" value="FAMILY PROTEIN, PUTATIVE (DUF2921)-RELATED"/>
    <property type="match status" value="1"/>
</dbReference>
<dbReference type="AlphaFoldDB" id="A0AAW1XJ20"/>
<dbReference type="EC" id="2.3.2.27" evidence="4"/>
<evidence type="ECO:0000259" key="13">
    <source>
        <dbReference type="Pfam" id="PF25333"/>
    </source>
</evidence>
<keyword evidence="9 11" id="KW-0472">Membrane</keyword>
<feature type="transmembrane region" description="Helical" evidence="11">
    <location>
        <begin position="636"/>
        <end position="660"/>
    </location>
</feature>
<evidence type="ECO:0000256" key="3">
    <source>
        <dbReference type="ARBA" id="ARBA00004906"/>
    </source>
</evidence>
<dbReference type="GO" id="GO:0012505">
    <property type="term" value="C:endomembrane system"/>
    <property type="evidence" value="ECO:0007669"/>
    <property type="project" value="UniProtKB-SubCell"/>
</dbReference>
<evidence type="ECO:0000256" key="2">
    <source>
        <dbReference type="ARBA" id="ARBA00004127"/>
    </source>
</evidence>
<comment type="catalytic activity">
    <reaction evidence="1">
        <text>S-ubiquitinyl-[E2 ubiquitin-conjugating enzyme]-L-cysteine + [acceptor protein]-L-lysine = [E2 ubiquitin-conjugating enzyme]-L-cysteine + N(6)-ubiquitinyl-[acceptor protein]-L-lysine.</text>
        <dbReference type="EC" id="2.3.2.27"/>
    </reaction>
</comment>
<evidence type="ECO:0000256" key="4">
    <source>
        <dbReference type="ARBA" id="ARBA00012483"/>
    </source>
</evidence>
<evidence type="ECO:0000256" key="10">
    <source>
        <dbReference type="SAM" id="MobiDB-lite"/>
    </source>
</evidence>
<keyword evidence="7" id="KW-0833">Ubl conjugation pathway</keyword>
<feature type="compositionally biased region" description="Polar residues" evidence="10">
    <location>
        <begin position="1"/>
        <end position="10"/>
    </location>
</feature>
<gene>
    <name evidence="14" type="ORF">M0R45_013216</name>
</gene>
<sequence length="889" mass="99739">MEPNSSSAPFHNSRVRVPTISPTTPSQTHNFLFTQLLFFLFLFTATASATFASNFRPLYSQHCNDVVPNSNTSHSNSLLADIGSGYFTGGDRLFGQNPNRTGLNFKKRVSFRAYYVGSIIRGTLHLKERSAPVMSQHFDLNGYYSDSAKKLCMVGTGSPISSGGFKFLVVLKLNYPKNSSVYDSLVTGTLESIAEKNYFEPISILGLSQKSGYQPTFIGKGRLNGSLIGYDGGDSLALDSLSVSSHGFCMFLRYDGLERYELEYGTDCWGVNCSPLGGDVGYVPTFFVFRRTWCENGKFQMLLGFPDSRFRKFGGFPFEPRTTFIAEGQWIEKENRVLAVACRILNFTESLTNAVVGDCSTRLSFRLPARLSLRNRSSSVGQIWSNRTVNDSGYFGKIGFHSASGRLMSILDYKYEFTVYDTLRKTCDEKKSGGGKGKKYPDEHSLDIGLDMTVKNSKGQTGWGYASPLYVDGDRIHSSVVNISYELHFTHGFNFFGQGSLATTKVSAEGIYDRENGNLCMIACRHILSKDQNLIEKDMLDCGMKINLQFSPLDATNRRSVNGTIESTRRKSDPLYFEPMELSSSSITKYQATNSISRINLENVMVLISNTLACVFVGWQLYYVKKHPGVLPFISIVMCFVLILGYMIPLLSNFGAMFVPNRSWQDKFLGTGEWLKVNEVIVSALMLVAFVLQLRLLQLTWSSRQGEGSLKGLMDSERKVLYATLPLYIAGALITWLVHPSMDTHHSSYRPFHGLLNHGNHLPIHLFRHQHTLWDDLKSYAGFVLDGFLLPQILLNLFFNSGEKALAISFYFGTTMIRLLPHAYDLYRAHTYPWVHAFKNIYANPGSDFYSTAWNVIIPCGGLLFAAIVFLQQKFGGRCILPKRFTDLV</sequence>
<feature type="transmembrane region" description="Helical" evidence="11">
    <location>
        <begin position="604"/>
        <end position="624"/>
    </location>
</feature>
<feature type="domain" description="DUF2921" evidence="13">
    <location>
        <begin position="74"/>
        <end position="203"/>
    </location>
</feature>
<comment type="subcellular location">
    <subcellularLocation>
        <location evidence="2">Endomembrane system</location>
        <topology evidence="2">Multi-pass membrane protein</topology>
    </subcellularLocation>
</comment>
<feature type="domain" description="DUF2921" evidence="13">
    <location>
        <begin position="429"/>
        <end position="580"/>
    </location>
</feature>
<feature type="region of interest" description="Disordered" evidence="10">
    <location>
        <begin position="1"/>
        <end position="21"/>
    </location>
</feature>
<keyword evidence="8 11" id="KW-1133">Transmembrane helix</keyword>
<dbReference type="PANTHER" id="PTHR33389">
    <property type="entry name" value="FAMILY PROTEIN, PUTATIVE (DUF2921)-RELATED"/>
    <property type="match status" value="1"/>
</dbReference>
<evidence type="ECO:0000313" key="15">
    <source>
        <dbReference type="Proteomes" id="UP001457282"/>
    </source>
</evidence>
<dbReference type="InterPro" id="IPR021319">
    <property type="entry name" value="DUF2921"/>
</dbReference>
<proteinExistence type="predicted"/>
<name>A0AAW1XJ20_RUBAR</name>
<feature type="transmembrane region" description="Helical" evidence="11">
    <location>
        <begin position="852"/>
        <end position="871"/>
    </location>
</feature>
<comment type="pathway">
    <text evidence="3">Protein modification; protein ubiquitination.</text>
</comment>
<organism evidence="14 15">
    <name type="scientific">Rubus argutus</name>
    <name type="common">Southern blackberry</name>
    <dbReference type="NCBI Taxonomy" id="59490"/>
    <lineage>
        <taxon>Eukaryota</taxon>
        <taxon>Viridiplantae</taxon>
        <taxon>Streptophyta</taxon>
        <taxon>Embryophyta</taxon>
        <taxon>Tracheophyta</taxon>
        <taxon>Spermatophyta</taxon>
        <taxon>Magnoliopsida</taxon>
        <taxon>eudicotyledons</taxon>
        <taxon>Gunneridae</taxon>
        <taxon>Pentapetalae</taxon>
        <taxon>rosids</taxon>
        <taxon>fabids</taxon>
        <taxon>Rosales</taxon>
        <taxon>Rosaceae</taxon>
        <taxon>Rosoideae</taxon>
        <taxon>Rosoideae incertae sedis</taxon>
        <taxon>Rubus</taxon>
    </lineage>
</organism>
<evidence type="ECO:0000256" key="9">
    <source>
        <dbReference type="ARBA" id="ARBA00023136"/>
    </source>
</evidence>
<evidence type="ECO:0000313" key="14">
    <source>
        <dbReference type="EMBL" id="KAK9936370.1"/>
    </source>
</evidence>
<evidence type="ECO:0000256" key="7">
    <source>
        <dbReference type="ARBA" id="ARBA00022786"/>
    </source>
</evidence>
<keyword evidence="6 11" id="KW-0812">Transmembrane</keyword>
<dbReference type="InterPro" id="IPR057425">
    <property type="entry name" value="DUF2921_N"/>
</dbReference>
<feature type="transmembrane region" description="Helical" evidence="11">
    <location>
        <begin position="780"/>
        <end position="799"/>
    </location>
</feature>
<dbReference type="EMBL" id="JBEDUW010000003">
    <property type="protein sequence ID" value="KAK9936370.1"/>
    <property type="molecule type" value="Genomic_DNA"/>
</dbReference>
<evidence type="ECO:0000256" key="8">
    <source>
        <dbReference type="ARBA" id="ARBA00022989"/>
    </source>
</evidence>
<keyword evidence="15" id="KW-1185">Reference proteome</keyword>
<feature type="domain" description="SWEET-like" evidence="12">
    <location>
        <begin position="591"/>
        <end position="885"/>
    </location>
</feature>
<evidence type="ECO:0000256" key="6">
    <source>
        <dbReference type="ARBA" id="ARBA00022692"/>
    </source>
</evidence>
<comment type="caution">
    <text evidence="14">The sequence shown here is derived from an EMBL/GenBank/DDBJ whole genome shotgun (WGS) entry which is preliminary data.</text>
</comment>
<evidence type="ECO:0000256" key="5">
    <source>
        <dbReference type="ARBA" id="ARBA00022679"/>
    </source>
</evidence>
<feature type="domain" description="DUF2921" evidence="13">
    <location>
        <begin position="270"/>
        <end position="398"/>
    </location>
</feature>
<protein>
    <recommendedName>
        <fullName evidence="4">RING-type E3 ubiquitin transferase</fullName>
        <ecNumber evidence="4">2.3.2.27</ecNumber>
    </recommendedName>
</protein>